<dbReference type="EMBL" id="CP001958">
    <property type="protein sequence ID" value="ADG96619.1"/>
    <property type="molecule type" value="Genomic_DNA"/>
</dbReference>
<feature type="transmembrane region" description="Helical" evidence="6">
    <location>
        <begin position="98"/>
        <end position="125"/>
    </location>
</feature>
<feature type="transmembrane region" description="Helical" evidence="6">
    <location>
        <begin position="185"/>
        <end position="218"/>
    </location>
</feature>
<feature type="transmembrane region" description="Helical" evidence="6">
    <location>
        <begin position="357"/>
        <end position="378"/>
    </location>
</feature>
<keyword evidence="2" id="KW-1003">Cell membrane</keyword>
<feature type="transmembrane region" description="Helical" evidence="6">
    <location>
        <begin position="145"/>
        <end position="173"/>
    </location>
</feature>
<dbReference type="STRING" id="640132.Srot_0130"/>
<dbReference type="eggNOG" id="COG2244">
    <property type="taxonomic scope" value="Bacteria"/>
</dbReference>
<dbReference type="Proteomes" id="UP000002247">
    <property type="component" value="Chromosome"/>
</dbReference>
<evidence type="ECO:0000313" key="8">
    <source>
        <dbReference type="Proteomes" id="UP000002247"/>
    </source>
</evidence>
<sequence length="438" mass="44181">MCDMFLPGGRRARCDIMLVMSTPRPAVLSVGVATALSAASGYFVLLLAARSLTESQYAGWFVFWSAFGLATGALGGLLQETARGVRAAPAEARGARPLLAGFGSGVVLGGLALATAPLWAGLLFLEAGGAQPGSARPAENGVLPLAGLFAVGVCGVAAQAAVGGLLSAAYAWTPFAVLTVLDAAFRLAAAISCVAFGAGPGWFCVAAVAGAGSWLVLLTASPRARALAAARADVPMREFLRRCAAAVAAASASAVLVMGFPVLLKITTPGRLPEGAGALLLAVTLTRAPLLVPLNVFQGALVAWCTDRRSRPWRALGIATGAVLLAGAASALAAALLGPWLLAAVFHVAWPFGRATLAALTLGAAMIALLTCTGVSCLTTGRGRINAVGWWAATLASLALLLVPALPQDQIGLRVCLALLIGPLVGMAVHLSALRGRL</sequence>
<feature type="transmembrane region" description="Helical" evidence="6">
    <location>
        <begin position="239"/>
        <end position="264"/>
    </location>
</feature>
<feature type="transmembrane region" description="Helical" evidence="6">
    <location>
        <begin position="385"/>
        <end position="405"/>
    </location>
</feature>
<dbReference type="AlphaFoldDB" id="D6ZA77"/>
<reference evidence="7 8" key="1">
    <citation type="journal article" date="2010" name="Stand. Genomic Sci.">
        <title>Complete genome sequence of Segniliparus rotundus type strain (CDC 1076).</title>
        <authorList>
            <person name="Sikorski J."/>
            <person name="Lapidus A."/>
            <person name="Copeland A."/>
            <person name="Misra M."/>
            <person name="Glavina Del Rio T."/>
            <person name="Nolan M."/>
            <person name="Lucas S."/>
            <person name="Chen F."/>
            <person name="Tice H."/>
            <person name="Cheng J.F."/>
            <person name="Jando M."/>
            <person name="Schneider S."/>
            <person name="Bruce D."/>
            <person name="Goodwin L."/>
            <person name="Pitluck S."/>
            <person name="Liolios K."/>
            <person name="Mikhailova N."/>
            <person name="Pati A."/>
            <person name="Ivanova N."/>
            <person name="Mavromatis K."/>
            <person name="Chen A."/>
            <person name="Palaniappan K."/>
            <person name="Chertkov O."/>
            <person name="Land M."/>
            <person name="Hauser L."/>
            <person name="Chang Y.J."/>
            <person name="Jeffries C.D."/>
            <person name="Brettin T."/>
            <person name="Detter J.C."/>
            <person name="Han C."/>
            <person name="Rohde M."/>
            <person name="Goker M."/>
            <person name="Bristow J."/>
            <person name="Eisen J.A."/>
            <person name="Markowitz V."/>
            <person name="Hugenholtz P."/>
            <person name="Kyrpides N.C."/>
            <person name="Klenk H.P."/>
        </authorList>
    </citation>
    <scope>NUCLEOTIDE SEQUENCE [LARGE SCALE GENOMIC DNA]</scope>
    <source>
        <strain evidence="8">ATCC BAA-972 / CDC 1076 / CIP 108378 / DSM 44985 / JCM 13578</strain>
    </source>
</reference>
<dbReference type="HOGENOM" id="CLU_039164_0_0_11"/>
<dbReference type="PANTHER" id="PTHR30250:SF11">
    <property type="entry name" value="O-ANTIGEN TRANSPORTER-RELATED"/>
    <property type="match status" value="1"/>
</dbReference>
<organism evidence="7 8">
    <name type="scientific">Segniliparus rotundus (strain ATCC BAA-972 / CDC 1076 / CIP 108378 / DSM 44985 / JCM 13578)</name>
    <dbReference type="NCBI Taxonomy" id="640132"/>
    <lineage>
        <taxon>Bacteria</taxon>
        <taxon>Bacillati</taxon>
        <taxon>Actinomycetota</taxon>
        <taxon>Actinomycetes</taxon>
        <taxon>Mycobacteriales</taxon>
        <taxon>Segniliparaceae</taxon>
        <taxon>Segniliparus</taxon>
    </lineage>
</organism>
<accession>D6ZA77</accession>
<dbReference type="InterPro" id="IPR050833">
    <property type="entry name" value="Poly_Biosynth_Transport"/>
</dbReference>
<evidence type="ECO:0000256" key="1">
    <source>
        <dbReference type="ARBA" id="ARBA00004651"/>
    </source>
</evidence>
<keyword evidence="5 6" id="KW-0472">Membrane</keyword>
<evidence type="ECO:0000256" key="2">
    <source>
        <dbReference type="ARBA" id="ARBA00022475"/>
    </source>
</evidence>
<feature type="transmembrane region" description="Helical" evidence="6">
    <location>
        <begin position="411"/>
        <end position="434"/>
    </location>
</feature>
<keyword evidence="4 6" id="KW-1133">Transmembrane helix</keyword>
<evidence type="ECO:0000256" key="4">
    <source>
        <dbReference type="ARBA" id="ARBA00022989"/>
    </source>
</evidence>
<feature type="transmembrane region" description="Helical" evidence="6">
    <location>
        <begin position="276"/>
        <end position="304"/>
    </location>
</feature>
<keyword evidence="3 6" id="KW-0812">Transmembrane</keyword>
<name>D6ZA77_SEGRD</name>
<gene>
    <name evidence="7" type="ordered locus">Srot_0130</name>
</gene>
<keyword evidence="8" id="KW-1185">Reference proteome</keyword>
<evidence type="ECO:0000256" key="6">
    <source>
        <dbReference type="SAM" id="Phobius"/>
    </source>
</evidence>
<dbReference type="PANTHER" id="PTHR30250">
    <property type="entry name" value="PST FAMILY PREDICTED COLANIC ACID TRANSPORTER"/>
    <property type="match status" value="1"/>
</dbReference>
<feature type="transmembrane region" description="Helical" evidence="6">
    <location>
        <begin position="316"/>
        <end position="337"/>
    </location>
</feature>
<evidence type="ECO:0000313" key="7">
    <source>
        <dbReference type="EMBL" id="ADG96619.1"/>
    </source>
</evidence>
<evidence type="ECO:0000256" key="3">
    <source>
        <dbReference type="ARBA" id="ARBA00022692"/>
    </source>
</evidence>
<dbReference type="GO" id="GO:0005886">
    <property type="term" value="C:plasma membrane"/>
    <property type="evidence" value="ECO:0007669"/>
    <property type="project" value="UniProtKB-SubCell"/>
</dbReference>
<evidence type="ECO:0000256" key="5">
    <source>
        <dbReference type="ARBA" id="ARBA00023136"/>
    </source>
</evidence>
<comment type="subcellular location">
    <subcellularLocation>
        <location evidence="1">Cell membrane</location>
        <topology evidence="1">Multi-pass membrane protein</topology>
    </subcellularLocation>
</comment>
<feature type="transmembrane region" description="Helical" evidence="6">
    <location>
        <begin position="26"/>
        <end position="48"/>
    </location>
</feature>
<proteinExistence type="predicted"/>
<feature type="transmembrane region" description="Helical" evidence="6">
    <location>
        <begin position="60"/>
        <end position="78"/>
    </location>
</feature>
<protein>
    <submittedName>
        <fullName evidence="7">Putative integral membrane protein</fullName>
    </submittedName>
</protein>
<dbReference type="KEGG" id="srt:Srot_0130"/>